<dbReference type="RefSeq" id="WP_000132327.1">
    <property type="nucleotide sequence ID" value="NZ_AP021946.1"/>
</dbReference>
<comment type="similarity">
    <text evidence="1 8">Belongs to the methylthioribose kinase family.</text>
</comment>
<sequence length="419" mass="47658">MTDSIPSGYKPLTCDTLPGYLSSRLTPSCEPGGLPEEWKVSEVGDGNLNMVFIVEGTHKTIIVKQALPWLRAGGEGWPLSLSRAGFEYNVLCQEAKYAGHTLIPQVYFYDPEMALFAMEYLTPHVILRKELINGKKFPKLAEDIGRFLAQTLFNTSDIGMSAEQKKALTAEFALNHELCKITEDLIFTEPYYNAERNNWTSPELDDAVHKAWADVEMIQVAMRYKYKFMTEAQALLHGDLHSGSIMVTDTDTKVIDPEFGFMGPMAFDIGNYIGNLLLAYFSRPGWDANEQRRADYQEWLLQQIVQTWSVFTREFRQLWDNKTQGDAWSTEMYQQNRAALEDAQDQFFATLLEDSLVNAGMEMNRRIIGFAGVAELKQIENTELRAGCERRALTMARDLIVNARQFKNMDSVIQSAKVK</sequence>
<feature type="binding site" evidence="8">
    <location>
        <begin position="256"/>
        <end position="258"/>
    </location>
    <ligand>
        <name>ATP</name>
        <dbReference type="ChEBI" id="CHEBI:30616"/>
    </ligand>
</feature>
<dbReference type="EMBL" id="AATJQG010000011">
    <property type="protein sequence ID" value="EFM0516784.1"/>
    <property type="molecule type" value="Genomic_DNA"/>
</dbReference>
<evidence type="ECO:0000313" key="25">
    <source>
        <dbReference type="Proteomes" id="UP000460351"/>
    </source>
</evidence>
<reference evidence="10 21" key="2">
    <citation type="submission" date="2017-10" db="EMBL/GenBank/DDBJ databases">
        <title>mcr-1 positive E.coli isolates in China.</title>
        <authorList>
            <person name="Li B."/>
            <person name="Wang X."/>
        </authorList>
    </citation>
    <scope>NUCLEOTIDE SEQUENCE [LARGE SCALE GENOMIC DNA]</scope>
    <source>
        <strain evidence="10 21">14EC029</strain>
    </source>
</reference>
<evidence type="ECO:0000313" key="20">
    <source>
        <dbReference type="Proteomes" id="UP000197270"/>
    </source>
</evidence>
<dbReference type="Proteomes" id="UP001223829">
    <property type="component" value="Unassembled WGS sequence"/>
</dbReference>
<dbReference type="UniPathway" id="UPA00904">
    <property type="reaction ID" value="UER00872"/>
</dbReference>
<reference evidence="13" key="9">
    <citation type="submission" date="2019-11" db="EMBL/GenBank/DDBJ databases">
        <authorList>
            <consortium name="NCBI Pathogen Detection Project"/>
        </authorList>
    </citation>
    <scope>NUCLEOTIDE SEQUENCE</scope>
    <source>
        <strain evidence="13">Ecoli[ST-405]</strain>
    </source>
</reference>
<dbReference type="AlphaFoldDB" id="A0A024L909"/>
<protein>
    <recommendedName>
        <fullName evidence="8">Methylthioribose kinase</fullName>
        <shortName evidence="8">MTR kinase</shortName>
        <ecNumber evidence="8">2.7.1.100</ecNumber>
    </recommendedName>
</protein>
<reference evidence="18 23" key="6">
    <citation type="submission" date="2018-11" db="EMBL/GenBank/DDBJ databases">
        <title>E. coli isolates of the female bladder.</title>
        <authorList>
            <person name="Garretto A."/>
            <person name="Miller-Ensminger T."/>
            <person name="Wolfe A.J."/>
            <person name="Putonti C."/>
        </authorList>
    </citation>
    <scope>NUCLEOTIDE SEQUENCE [LARGE SCALE GENOMIC DNA]</scope>
    <source>
        <strain evidence="18 23">UMB1727</strain>
    </source>
</reference>
<dbReference type="Proteomes" id="UP000234238">
    <property type="component" value="Chromosome"/>
</dbReference>
<gene>
    <name evidence="8 15" type="primary">mtnK</name>
    <name evidence="17" type="ORF">CCS08_09725</name>
    <name evidence="12" type="ORF">CF22_002795</name>
    <name evidence="10" type="ORF">CR538_22250</name>
    <name evidence="11" type="ORF">DS732_03760</name>
    <name evidence="18" type="ORF">DU321_24655</name>
    <name evidence="16" type="ORF">E4K51_18010</name>
    <name evidence="19" type="ORF">FV293_24390</name>
    <name evidence="13" type="ORF">HLZ39_11535</name>
    <name evidence="14" type="ORF">IH772_21290</name>
    <name evidence="15" type="ORF">QO046_19770</name>
</gene>
<evidence type="ECO:0000313" key="24">
    <source>
        <dbReference type="Proteomes" id="UP000321295"/>
    </source>
</evidence>
<evidence type="ECO:0000313" key="12">
    <source>
        <dbReference type="EMBL" id="EFM0516784.1"/>
    </source>
</evidence>
<feature type="binding site" evidence="8">
    <location>
        <position position="365"/>
    </location>
    <ligand>
        <name>substrate</name>
    </ligand>
</feature>
<evidence type="ECO:0000313" key="11">
    <source>
        <dbReference type="EMBL" id="AXO05538.1"/>
    </source>
</evidence>
<comment type="function">
    <text evidence="8">Catalyzes the phosphorylation of methylthioribose into methylthioribose-1-phosphate.</text>
</comment>
<dbReference type="SMR" id="A0A024L909"/>
<proteinExistence type="inferred from homology"/>
<dbReference type="Proteomes" id="UP000256244">
    <property type="component" value="Chromosome"/>
</dbReference>
<dbReference type="Pfam" id="PF01636">
    <property type="entry name" value="APH"/>
    <property type="match status" value="1"/>
</dbReference>
<keyword evidence="4 8" id="KW-0547">Nucleotide-binding</keyword>
<dbReference type="Proteomes" id="UP000321295">
    <property type="component" value="Unassembled WGS sequence"/>
</dbReference>
<dbReference type="Proteomes" id="UP000272662">
    <property type="component" value="Unassembled WGS sequence"/>
</dbReference>
<dbReference type="Gene3D" id="3.30.200.20">
    <property type="entry name" value="Phosphorylase Kinase, domain 1"/>
    <property type="match status" value="1"/>
</dbReference>
<dbReference type="EC" id="2.7.1.100" evidence="8"/>
<keyword evidence="6 8" id="KW-0067">ATP-binding</keyword>
<dbReference type="Gene3D" id="3.90.1200.10">
    <property type="match status" value="1"/>
</dbReference>
<comment type="caution">
    <text evidence="8">Lacks conserved residue(s) required for the propagation of feature annotation.</text>
</comment>
<dbReference type="EMBL" id="VRXD01000051">
    <property type="protein sequence ID" value="TXQ29497.1"/>
    <property type="molecule type" value="Genomic_DNA"/>
</dbReference>
<dbReference type="SUPFAM" id="SSF56112">
    <property type="entry name" value="Protein kinase-like (PK-like)"/>
    <property type="match status" value="1"/>
</dbReference>
<dbReference type="Proteomes" id="UP000197270">
    <property type="component" value="Unassembled WGS sequence"/>
</dbReference>
<dbReference type="Proteomes" id="UP000528504">
    <property type="component" value="Unassembled WGS sequence"/>
</dbReference>
<evidence type="ECO:0000313" key="27">
    <source>
        <dbReference type="Proteomes" id="UP000842519"/>
    </source>
</evidence>
<dbReference type="OMA" id="EMCEITE"/>
<keyword evidence="3 8" id="KW-0808">Transferase</keyword>
<evidence type="ECO:0000256" key="7">
    <source>
        <dbReference type="ARBA" id="ARBA00023167"/>
    </source>
</evidence>
<evidence type="ECO:0000313" key="15">
    <source>
        <dbReference type="EMBL" id="MDK2696542.1"/>
    </source>
</evidence>
<reference evidence="13 27" key="3">
    <citation type="journal article" date="2018" name="Genome Biol.">
        <title>SKESA: strategic k-mer extension for scrupulous assemblies.</title>
        <authorList>
            <person name="Souvorov A."/>
            <person name="Agarwala R."/>
            <person name="Lipman D.J."/>
        </authorList>
    </citation>
    <scope>NUCLEOTIDE SEQUENCE [LARGE SCALE GENOMIC DNA]</scope>
    <source>
        <strain evidence="13">Ecoli[ST-405]</strain>
        <strain evidence="27">ecoli[ST-405]</strain>
    </source>
</reference>
<dbReference type="PANTHER" id="PTHR34273">
    <property type="entry name" value="METHYLTHIORIBOSE KINASE"/>
    <property type="match status" value="1"/>
</dbReference>
<evidence type="ECO:0000256" key="5">
    <source>
        <dbReference type="ARBA" id="ARBA00022777"/>
    </source>
</evidence>
<dbReference type="EMBL" id="JACZOI010000086">
    <property type="protein sequence ID" value="MBE0979787.1"/>
    <property type="molecule type" value="Genomic_DNA"/>
</dbReference>
<evidence type="ECO:0000313" key="18">
    <source>
        <dbReference type="EMBL" id="RRL39092.1"/>
    </source>
</evidence>
<dbReference type="EMBL" id="DABGKQ010000014">
    <property type="protein sequence ID" value="HAJ5805133.1"/>
    <property type="molecule type" value="Genomic_DNA"/>
</dbReference>
<feature type="binding site" evidence="8">
    <location>
        <position position="64"/>
    </location>
    <ligand>
        <name>ATP</name>
        <dbReference type="ChEBI" id="CHEBI:30616"/>
    </ligand>
</feature>
<evidence type="ECO:0000256" key="3">
    <source>
        <dbReference type="ARBA" id="ARBA00022679"/>
    </source>
</evidence>
<dbReference type="PIRSF" id="PIRSF031134">
    <property type="entry name" value="MTRK"/>
    <property type="match status" value="1"/>
</dbReference>
<reference evidence="14" key="10">
    <citation type="submission" date="2020-09" db="EMBL/GenBank/DDBJ databases">
        <title>Emerging polyconal dissemination of OXA-244-producing E. coli in France.</title>
        <authorList>
            <person name="Emeraud C."/>
            <person name="Girlich D."/>
            <person name="Bonnin R.A."/>
            <person name="Jousset A.B."/>
            <person name="Naas T."/>
            <person name="Dortet L."/>
        </authorList>
    </citation>
    <scope>NUCLEOTIDE SEQUENCE</scope>
    <source>
        <strain evidence="14">225E3</strain>
    </source>
</reference>
<dbReference type="PANTHER" id="PTHR34273:SF2">
    <property type="entry name" value="METHYLTHIORIBOSE KINASE"/>
    <property type="match status" value="1"/>
</dbReference>
<comment type="subunit">
    <text evidence="2 8">Homodimer.</text>
</comment>
<dbReference type="Proteomes" id="UP000460351">
    <property type="component" value="Unassembled WGS sequence"/>
</dbReference>
<evidence type="ECO:0000313" key="13">
    <source>
        <dbReference type="EMBL" id="HAJ5805133.1"/>
    </source>
</evidence>
<dbReference type="EMBL" id="CP024141">
    <property type="protein sequence ID" value="AUK02913.1"/>
    <property type="molecule type" value="Genomic_DNA"/>
</dbReference>
<evidence type="ECO:0000313" key="26">
    <source>
        <dbReference type="Proteomes" id="UP000528504"/>
    </source>
</evidence>
<dbReference type="InterPro" id="IPR009212">
    <property type="entry name" value="Methylthioribose_kinase"/>
</dbReference>
<evidence type="ECO:0000313" key="14">
    <source>
        <dbReference type="EMBL" id="MBE0979787.1"/>
    </source>
</evidence>
<evidence type="ECO:0000256" key="4">
    <source>
        <dbReference type="ARBA" id="ARBA00022741"/>
    </source>
</evidence>
<dbReference type="Proteomes" id="UP000842519">
    <property type="component" value="Unassembled WGS sequence"/>
</dbReference>
<dbReference type="GO" id="GO:0005524">
    <property type="term" value="F:ATP binding"/>
    <property type="evidence" value="ECO:0007669"/>
    <property type="project" value="UniProtKB-UniRule"/>
</dbReference>
<evidence type="ECO:0000313" key="23">
    <source>
        <dbReference type="Proteomes" id="UP000272662"/>
    </source>
</evidence>
<keyword evidence="7 8" id="KW-0486">Methionine biosynthesis</keyword>
<dbReference type="EMBL" id="JASMQD010000001">
    <property type="protein sequence ID" value="MDK2696542.1"/>
    <property type="molecule type" value="Genomic_DNA"/>
</dbReference>
<dbReference type="EMBL" id="SQQU01000026">
    <property type="protein sequence ID" value="MQS32014.1"/>
    <property type="molecule type" value="Genomic_DNA"/>
</dbReference>
<reference evidence="19 24" key="8">
    <citation type="submission" date="2019-08" db="EMBL/GenBank/DDBJ databases">
        <title>Whole genome analysis of cultivated E. coli strains isolated from CD patients and healthy donors.</title>
        <authorList>
            <person name="Siniagina M.N."/>
            <person name="Markelova M.I."/>
            <person name="Laikov A.V."/>
            <person name="Boulygina E.A."/>
            <person name="Khusnutdinova D.R."/>
            <person name="Kharchenko A."/>
            <person name="Grigoryeva T.V."/>
        </authorList>
    </citation>
    <scope>NUCLEOTIDE SEQUENCE [LARGE SCALE GENOMIC DNA]</scope>
    <source>
        <strain evidence="19 24">1_45_11</strain>
    </source>
</reference>
<name>A0A024L909_ECOLX</name>
<feature type="binding site" evidence="8">
    <location>
        <position position="49"/>
    </location>
    <ligand>
        <name>ATP</name>
        <dbReference type="ChEBI" id="CHEBI:30616"/>
    </ligand>
</feature>
<dbReference type="EMBL" id="RRVG01000048">
    <property type="protein sequence ID" value="RRL39092.1"/>
    <property type="molecule type" value="Genomic_DNA"/>
</dbReference>
<evidence type="ECO:0000313" key="16">
    <source>
        <dbReference type="EMBL" id="MQS32014.1"/>
    </source>
</evidence>
<comment type="pathway">
    <text evidence="8">Amino-acid biosynthesis; L-methionine biosynthesis via salvage pathway; S-methyl-5-thio-alpha-D-ribose 1-phosphate from S-methyl-5'-thioadenosine (hydrolase route): step 2/2.</text>
</comment>
<evidence type="ECO:0000313" key="17">
    <source>
        <dbReference type="EMBL" id="OWW55633.1"/>
    </source>
</evidence>
<evidence type="ECO:0000256" key="6">
    <source>
        <dbReference type="ARBA" id="ARBA00022840"/>
    </source>
</evidence>
<comment type="catalytic activity">
    <reaction evidence="8">
        <text>5-(methylsulfanyl)-D-ribose + ATP = 5-(methylsulfanyl)-alpha-D-ribose 1-phosphate + ADP + H(+)</text>
        <dbReference type="Rhea" id="RHEA:22312"/>
        <dbReference type="ChEBI" id="CHEBI:15378"/>
        <dbReference type="ChEBI" id="CHEBI:30616"/>
        <dbReference type="ChEBI" id="CHEBI:58533"/>
        <dbReference type="ChEBI" id="CHEBI:78440"/>
        <dbReference type="ChEBI" id="CHEBI:456216"/>
        <dbReference type="EC" id="2.7.1.100"/>
    </reaction>
</comment>
<accession>A0A024L909</accession>
<dbReference type="InterPro" id="IPR011009">
    <property type="entry name" value="Kinase-like_dom_sf"/>
</dbReference>
<reference evidence="12 26" key="5">
    <citation type="submission" date="2018-08" db="EMBL/GenBank/DDBJ databases">
        <authorList>
            <consortium name="GenomeTrakr network: Whole genome sequencing for foodborne pathogen traceback"/>
        </authorList>
    </citation>
    <scope>NUCLEOTIDE SEQUENCE [LARGE SCALE GENOMIC DNA]</scope>
    <source>
        <strain evidence="12 26">AZ-TG60901</strain>
    </source>
</reference>
<feature type="domain" description="Aminoglycoside phosphotransferase" evidence="9">
    <location>
        <begin position="40"/>
        <end position="287"/>
    </location>
</feature>
<feature type="binding site" evidence="8">
    <location>
        <position position="239"/>
    </location>
    <ligand>
        <name>substrate</name>
    </ligand>
</feature>
<dbReference type="InterPro" id="IPR002575">
    <property type="entry name" value="Aminoglycoside_PTrfase"/>
</dbReference>
<evidence type="ECO:0000259" key="9">
    <source>
        <dbReference type="Pfam" id="PF01636"/>
    </source>
</evidence>
<dbReference type="NCBIfam" id="TIGR01767">
    <property type="entry name" value="MTRK"/>
    <property type="match status" value="1"/>
</dbReference>
<organism evidence="12 26">
    <name type="scientific">Escherichia coli</name>
    <dbReference type="NCBI Taxonomy" id="562"/>
    <lineage>
        <taxon>Bacteria</taxon>
        <taxon>Pseudomonadati</taxon>
        <taxon>Pseudomonadota</taxon>
        <taxon>Gammaproteobacteria</taxon>
        <taxon>Enterobacterales</taxon>
        <taxon>Enterobacteriaceae</taxon>
        <taxon>Escherichia</taxon>
    </lineage>
</organism>
<keyword evidence="8" id="KW-0028">Amino-acid biosynthesis</keyword>
<keyword evidence="5 8" id="KW-0418">Kinase</keyword>
<evidence type="ECO:0000313" key="19">
    <source>
        <dbReference type="EMBL" id="TXQ29497.1"/>
    </source>
</evidence>
<dbReference type="Proteomes" id="UP000640866">
    <property type="component" value="Unassembled WGS sequence"/>
</dbReference>
<reference evidence="11 22" key="4">
    <citation type="submission" date="2018-08" db="EMBL/GenBank/DDBJ databases">
        <title>Complete genome sequencing and genomic characterization of five Escherichia coli strains co-producing MCR-1 and ESBLs from different origins in China.</title>
        <authorList>
            <person name="Bai L."/>
        </authorList>
    </citation>
    <scope>NUCLEOTIDE SEQUENCE [LARGE SCALE GENOMIC DNA]</scope>
    <source>
        <strain evidence="22">cq9</strain>
        <strain evidence="11">Cq9</strain>
    </source>
</reference>
<evidence type="ECO:0000313" key="22">
    <source>
        <dbReference type="Proteomes" id="UP000256244"/>
    </source>
</evidence>
<reference evidence="15" key="11">
    <citation type="submission" date="2023-05" db="EMBL/GenBank/DDBJ databases">
        <title>Efficient inhibition of multidrug-resistant Escherichia coli by a new antibiotic combination.</title>
        <authorList>
            <person name="Lin T."/>
        </authorList>
    </citation>
    <scope>NUCLEOTIDE SEQUENCE</scope>
    <source>
        <strain evidence="15">YmmD45</strain>
    </source>
</reference>
<dbReference type="EMBL" id="CP031546">
    <property type="protein sequence ID" value="AXO05538.1"/>
    <property type="molecule type" value="Genomic_DNA"/>
</dbReference>
<evidence type="ECO:0000313" key="21">
    <source>
        <dbReference type="Proteomes" id="UP000234238"/>
    </source>
</evidence>
<evidence type="ECO:0000256" key="1">
    <source>
        <dbReference type="ARBA" id="ARBA00010165"/>
    </source>
</evidence>
<dbReference type="HAMAP" id="MF_01683">
    <property type="entry name" value="Salvage_MtnK"/>
    <property type="match status" value="1"/>
</dbReference>
<evidence type="ECO:0000256" key="8">
    <source>
        <dbReference type="HAMAP-Rule" id="MF_01683"/>
    </source>
</evidence>
<dbReference type="GO" id="GO:0019509">
    <property type="term" value="P:L-methionine salvage from methylthioadenosine"/>
    <property type="evidence" value="ECO:0007669"/>
    <property type="project" value="UniProtKB-UniRule"/>
</dbReference>
<reference evidence="17 20" key="1">
    <citation type="submission" date="2017-05" db="EMBL/GenBank/DDBJ databases">
        <title>Sequencing of Escherichia coli that cause persistent and transient Mastitis.</title>
        <authorList>
            <person name="Thacker T.C."/>
            <person name="Lippolis J.D."/>
            <person name="Brunelle B.W."/>
            <person name="Casey T.A."/>
            <person name="Reinhardt T.A."/>
            <person name="Sacco R.E."/>
            <person name="Holman D.B."/>
        </authorList>
    </citation>
    <scope>NUCLEOTIDE SEQUENCE [LARGE SCALE GENOMIC DNA]</scope>
    <source>
        <strain evidence="17 20">ECA-B</strain>
    </source>
</reference>
<evidence type="ECO:0000313" key="10">
    <source>
        <dbReference type="EMBL" id="AUK02913.1"/>
    </source>
</evidence>
<reference evidence="16 25" key="7">
    <citation type="journal article" date="2019" name="Microorganisms">
        <title>Characteristics of Carbapenem-Resistant and Colistin-Resistant Escherichia coli Co-Producing NDM-1 and MCR-1 from Pig Farms in China.</title>
        <authorList>
            <person name="Peng Z."/>
            <person name="Li X."/>
            <person name="Hu Z."/>
            <person name="Li Z."/>
            <person name="Lv Y."/>
            <person name="Lei M."/>
            <person name="Wu B."/>
            <person name="Chen H."/>
            <person name="Wang X."/>
        </authorList>
    </citation>
    <scope>NUCLEOTIDE SEQUENCE [LARGE SCALE GENOMIC DNA]</scope>
    <source>
        <strain evidence="16 25">RXD010</strain>
    </source>
</reference>
<dbReference type="EMBL" id="NHTF01000027">
    <property type="protein sequence ID" value="OWW55633.1"/>
    <property type="molecule type" value="Genomic_DNA"/>
</dbReference>
<dbReference type="GO" id="GO:0046522">
    <property type="term" value="F:S-methyl-5-thioribose kinase activity"/>
    <property type="evidence" value="ECO:0007669"/>
    <property type="project" value="UniProtKB-UniRule"/>
</dbReference>
<evidence type="ECO:0000256" key="2">
    <source>
        <dbReference type="ARBA" id="ARBA00011738"/>
    </source>
</evidence>